<feature type="compositionally biased region" description="Polar residues" evidence="1">
    <location>
        <begin position="562"/>
        <end position="571"/>
    </location>
</feature>
<protein>
    <submittedName>
        <fullName evidence="2">Uncharacterized protein</fullName>
    </submittedName>
</protein>
<organism evidence="2 3">
    <name type="scientific">Lasiosphaeria hispida</name>
    <dbReference type="NCBI Taxonomy" id="260671"/>
    <lineage>
        <taxon>Eukaryota</taxon>
        <taxon>Fungi</taxon>
        <taxon>Dikarya</taxon>
        <taxon>Ascomycota</taxon>
        <taxon>Pezizomycotina</taxon>
        <taxon>Sordariomycetes</taxon>
        <taxon>Sordariomycetidae</taxon>
        <taxon>Sordariales</taxon>
        <taxon>Lasiosphaeriaceae</taxon>
        <taxon>Lasiosphaeria</taxon>
    </lineage>
</organism>
<proteinExistence type="predicted"/>
<keyword evidence="3" id="KW-1185">Reference proteome</keyword>
<feature type="compositionally biased region" description="Low complexity" evidence="1">
    <location>
        <begin position="523"/>
        <end position="540"/>
    </location>
</feature>
<dbReference type="Proteomes" id="UP001275084">
    <property type="component" value="Unassembled WGS sequence"/>
</dbReference>
<feature type="compositionally biased region" description="Low complexity" evidence="1">
    <location>
        <begin position="387"/>
        <end position="397"/>
    </location>
</feature>
<feature type="compositionally biased region" description="Basic and acidic residues" evidence="1">
    <location>
        <begin position="299"/>
        <end position="309"/>
    </location>
</feature>
<comment type="caution">
    <text evidence="2">The sequence shown here is derived from an EMBL/GenBank/DDBJ whole genome shotgun (WGS) entry which is preliminary data.</text>
</comment>
<feature type="compositionally biased region" description="Pro residues" evidence="1">
    <location>
        <begin position="10"/>
        <end position="31"/>
    </location>
</feature>
<feature type="compositionally biased region" description="Polar residues" evidence="1">
    <location>
        <begin position="96"/>
        <end position="105"/>
    </location>
</feature>
<feature type="compositionally biased region" description="Basic and acidic residues" evidence="1">
    <location>
        <begin position="34"/>
        <end position="43"/>
    </location>
</feature>
<gene>
    <name evidence="2" type="ORF">B0T25DRAFT_565029</name>
</gene>
<accession>A0AAJ0HRV3</accession>
<reference evidence="2" key="2">
    <citation type="submission" date="2023-06" db="EMBL/GenBank/DDBJ databases">
        <authorList>
            <consortium name="Lawrence Berkeley National Laboratory"/>
            <person name="Haridas S."/>
            <person name="Hensen N."/>
            <person name="Bonometti L."/>
            <person name="Westerberg I."/>
            <person name="Brannstrom I.O."/>
            <person name="Guillou S."/>
            <person name="Cros-Aarteil S."/>
            <person name="Calhoun S."/>
            <person name="Kuo A."/>
            <person name="Mondo S."/>
            <person name="Pangilinan J."/>
            <person name="Riley R."/>
            <person name="Labutti K."/>
            <person name="Andreopoulos B."/>
            <person name="Lipzen A."/>
            <person name="Chen C."/>
            <person name="Yanf M."/>
            <person name="Daum C."/>
            <person name="Ng V."/>
            <person name="Clum A."/>
            <person name="Steindorff A."/>
            <person name="Ohm R."/>
            <person name="Martin F."/>
            <person name="Silar P."/>
            <person name="Natvig D."/>
            <person name="Lalanne C."/>
            <person name="Gautier V."/>
            <person name="Ament-Velasquez S.L."/>
            <person name="Kruys A."/>
            <person name="Hutchinson M.I."/>
            <person name="Powell A.J."/>
            <person name="Barry K."/>
            <person name="Miller A.N."/>
            <person name="Grigoriev I.V."/>
            <person name="Debuchy R."/>
            <person name="Gladieux P."/>
            <person name="Thoren M.H."/>
            <person name="Johannesson H."/>
        </authorList>
    </citation>
    <scope>NUCLEOTIDE SEQUENCE</scope>
    <source>
        <strain evidence="2">CBS 955.72</strain>
    </source>
</reference>
<dbReference type="AlphaFoldDB" id="A0AAJ0HRV3"/>
<dbReference type="EMBL" id="JAUIQD010000002">
    <property type="protein sequence ID" value="KAK3360085.1"/>
    <property type="molecule type" value="Genomic_DNA"/>
</dbReference>
<reference evidence="2" key="1">
    <citation type="journal article" date="2023" name="Mol. Phylogenet. Evol.">
        <title>Genome-scale phylogeny and comparative genomics of the fungal order Sordariales.</title>
        <authorList>
            <person name="Hensen N."/>
            <person name="Bonometti L."/>
            <person name="Westerberg I."/>
            <person name="Brannstrom I.O."/>
            <person name="Guillou S."/>
            <person name="Cros-Aarteil S."/>
            <person name="Calhoun S."/>
            <person name="Haridas S."/>
            <person name="Kuo A."/>
            <person name="Mondo S."/>
            <person name="Pangilinan J."/>
            <person name="Riley R."/>
            <person name="LaButti K."/>
            <person name="Andreopoulos B."/>
            <person name="Lipzen A."/>
            <person name="Chen C."/>
            <person name="Yan M."/>
            <person name="Daum C."/>
            <person name="Ng V."/>
            <person name="Clum A."/>
            <person name="Steindorff A."/>
            <person name="Ohm R.A."/>
            <person name="Martin F."/>
            <person name="Silar P."/>
            <person name="Natvig D.O."/>
            <person name="Lalanne C."/>
            <person name="Gautier V."/>
            <person name="Ament-Velasquez S.L."/>
            <person name="Kruys A."/>
            <person name="Hutchinson M.I."/>
            <person name="Powell A.J."/>
            <person name="Barry K."/>
            <person name="Miller A.N."/>
            <person name="Grigoriev I.V."/>
            <person name="Debuchy R."/>
            <person name="Gladieux P."/>
            <person name="Hiltunen Thoren M."/>
            <person name="Johannesson H."/>
        </authorList>
    </citation>
    <scope>NUCLEOTIDE SEQUENCE</scope>
    <source>
        <strain evidence="2">CBS 955.72</strain>
    </source>
</reference>
<feature type="compositionally biased region" description="Low complexity" evidence="1">
    <location>
        <begin position="478"/>
        <end position="500"/>
    </location>
</feature>
<feature type="region of interest" description="Disordered" evidence="1">
    <location>
        <begin position="1"/>
        <end position="142"/>
    </location>
</feature>
<sequence length="603" mass="64952">MSSPLTPLDPGCPPTQGPPNPGATTPTPPTPGRILDRKIERRAIPHSFSSNLGQKSPSPGRSSPLTKPPGKSVRAIVNWLEQAASSPRGPEPSKPQLVTTGSPATAITPADASVPSGDNDVFDNRDARTNTAVAGGEEKSRKAWKFAPAPLEVFSSRPTTVTRPFIRDEYQGEDYSLTLLKYKAYFNNRPLGRCLDYLEQALEEKKTKTDTNKMEESLNIQQQPLVPATARDTQPSSPAEMLDKLMQELQALDFEKDAGKRETCEKRDPEEVKAFWDNVRAQLWIDDGEVYGDASSAEDSEKGEKKMTPDDDEKDDEKGKDEEHGEDEPSPNGSSFPTYEPDEPKPAPCPVPTRLPPPPPTPVLTGQSFSEHDMVFQHEPFPSWDLSSPSVYSSASSPGLRPPPRAVTEATPAVFTSLEDMYPEPELPSSFYTSQGGLPSSPLLAPTRHDDPGIGGTFGRNPTIGNGDPTAPRHIRSRAPSSIARSRAPSAAPRPRAPSSVYSRHDSDPIPPRHAATPPPLFLPALPVSSTHSAASSLHSRPVTPSLAPAPAAAAATGGGSRKSSLSTVRSAHTFGGVRQGLRRMTTEEKIDEIDAFFQKGGE</sequence>
<evidence type="ECO:0000256" key="1">
    <source>
        <dbReference type="SAM" id="MobiDB-lite"/>
    </source>
</evidence>
<feature type="compositionally biased region" description="Polar residues" evidence="1">
    <location>
        <begin position="47"/>
        <end position="65"/>
    </location>
</feature>
<name>A0AAJ0HRV3_9PEZI</name>
<evidence type="ECO:0000313" key="2">
    <source>
        <dbReference type="EMBL" id="KAK3360085.1"/>
    </source>
</evidence>
<feature type="compositionally biased region" description="Pro residues" evidence="1">
    <location>
        <begin position="346"/>
        <end position="362"/>
    </location>
</feature>
<evidence type="ECO:0000313" key="3">
    <source>
        <dbReference type="Proteomes" id="UP001275084"/>
    </source>
</evidence>
<feature type="region of interest" description="Disordered" evidence="1">
    <location>
        <begin position="290"/>
        <end position="581"/>
    </location>
</feature>
<feature type="compositionally biased region" description="Pro residues" evidence="1">
    <location>
        <begin position="509"/>
        <end position="522"/>
    </location>
</feature>